<dbReference type="Proteomes" id="UP000002210">
    <property type="component" value="Chromosome"/>
</dbReference>
<dbReference type="EMBL" id="CP001407">
    <property type="protein sequence ID" value="ACO29748.1"/>
    <property type="molecule type" value="Genomic_DNA"/>
</dbReference>
<sequence length="237" mass="28124">MELKLEGCSNAGWSLTEFRKEQILKLYGWVENNKGRRKTYKQIQEEIEATCEGLDSSKVRMIVPFLRKMGYIQSGGFEQKNALINLNDFFTQQGKAYIEYLKLSKKTSVLERKDINNKLSEIDTLFNIMNMINLVLNGEEVYIDCINFLKEYETMDKNEFFIMTTIRKEYLGNEYTRELRRVITEYRNNKFNKIEITKHANSYGYVKKFLIETNLLFEYNGNLKLNDKYSYILDGIK</sequence>
<dbReference type="PATRIC" id="fig|572264.18.peg.919"/>
<proteinExistence type="predicted"/>
<gene>
    <name evidence="1" type="ordered locus">BCA_0977</name>
</gene>
<organism evidence="1 2">
    <name type="scientific">Bacillus cereus (strain 03BB102)</name>
    <dbReference type="NCBI Taxonomy" id="572264"/>
    <lineage>
        <taxon>Bacteria</taxon>
        <taxon>Bacillati</taxon>
        <taxon>Bacillota</taxon>
        <taxon>Bacilli</taxon>
        <taxon>Bacillales</taxon>
        <taxon>Bacillaceae</taxon>
        <taxon>Bacillus</taxon>
        <taxon>Bacillus cereus group</taxon>
    </lineage>
</organism>
<protein>
    <submittedName>
        <fullName evidence="1">Uncharacterized protein</fullName>
    </submittedName>
</protein>
<dbReference type="KEGG" id="bcx:BCA_0977"/>
<dbReference type="AlphaFoldDB" id="A0A158RR16"/>
<name>A0A158RR16_BACC3</name>
<reference evidence="1 2" key="1">
    <citation type="submission" date="2009-02" db="EMBL/GenBank/DDBJ databases">
        <title>Genome sequence of Bacillus cereus 03BB102.</title>
        <authorList>
            <person name="Dodson R.J."/>
            <person name="Jackson P."/>
            <person name="Munk A.C."/>
            <person name="Brettin T."/>
            <person name="Bruce D."/>
            <person name="Detter C."/>
            <person name="Tapia R."/>
            <person name="Han C."/>
            <person name="Sutton G."/>
            <person name="Sims D."/>
        </authorList>
    </citation>
    <scope>NUCLEOTIDE SEQUENCE [LARGE SCALE GENOMIC DNA]</scope>
    <source>
        <strain evidence="1 2">03BB102</strain>
    </source>
</reference>
<evidence type="ECO:0000313" key="1">
    <source>
        <dbReference type="EMBL" id="ACO29748.1"/>
    </source>
</evidence>
<evidence type="ECO:0000313" key="2">
    <source>
        <dbReference type="Proteomes" id="UP000002210"/>
    </source>
</evidence>
<accession>A0A158RR16</accession>
<dbReference type="RefSeq" id="WP_000421060.1">
    <property type="nucleotide sequence ID" value="NC_012472.1"/>
</dbReference>